<feature type="non-terminal residue" evidence="1">
    <location>
        <position position="176"/>
    </location>
</feature>
<dbReference type="AlphaFoldDB" id="A0A6J4NQA6"/>
<name>A0A6J4NQA6_9ACTN</name>
<dbReference type="PANTHER" id="PTHR30160:SF1">
    <property type="entry name" value="LIPOPOLYSACCHARIDE 1,2-N-ACETYLGLUCOSAMINETRANSFERASE-RELATED"/>
    <property type="match status" value="1"/>
</dbReference>
<dbReference type="GO" id="GO:0005829">
    <property type="term" value="C:cytosol"/>
    <property type="evidence" value="ECO:0007669"/>
    <property type="project" value="TreeGrafter"/>
</dbReference>
<reference evidence="1" key="1">
    <citation type="submission" date="2020-02" db="EMBL/GenBank/DDBJ databases">
        <authorList>
            <person name="Meier V. D."/>
        </authorList>
    </citation>
    <scope>NUCLEOTIDE SEQUENCE</scope>
    <source>
        <strain evidence="1">AVDCRST_MAG35</strain>
    </source>
</reference>
<dbReference type="Gene3D" id="3.40.50.2000">
    <property type="entry name" value="Glycogen Phosphorylase B"/>
    <property type="match status" value="1"/>
</dbReference>
<evidence type="ECO:0000313" key="1">
    <source>
        <dbReference type="EMBL" id="CAA9395103.1"/>
    </source>
</evidence>
<protein>
    <submittedName>
        <fullName evidence="1">ADP-heptose--lipooligosaccharide heptosyltransferase II</fullName>
        <ecNumber evidence="1">2.4.1.-</ecNumber>
    </submittedName>
</protein>
<proteinExistence type="predicted"/>
<keyword evidence="1" id="KW-0328">Glycosyltransferase</keyword>
<dbReference type="SUPFAM" id="SSF53756">
    <property type="entry name" value="UDP-Glycosyltransferase/glycogen phosphorylase"/>
    <property type="match status" value="1"/>
</dbReference>
<dbReference type="EC" id="2.4.1.-" evidence="1"/>
<dbReference type="EMBL" id="CADCUY010000124">
    <property type="protein sequence ID" value="CAA9395103.1"/>
    <property type="molecule type" value="Genomic_DNA"/>
</dbReference>
<gene>
    <name evidence="1" type="ORF">AVDCRST_MAG35-591</name>
</gene>
<dbReference type="GO" id="GO:0009244">
    <property type="term" value="P:lipopolysaccharide core region biosynthetic process"/>
    <property type="evidence" value="ECO:0007669"/>
    <property type="project" value="TreeGrafter"/>
</dbReference>
<accession>A0A6J4NQA6</accession>
<keyword evidence="1" id="KW-0808">Transferase</keyword>
<sequence length="176" mass="18292">MSPPPRETVPAVERIAVLRADGIGDVVQALPALEALRAAYPTASISLLAAPCHVALLHGRPGPWDEVVELPPYPGVHDAPGASADDDAVRAFLAAQRAVRYDLAVQLHGGGANSNPLVRALGARLAVGARDAGAPPLDRWVPYARHQHEVHRALEVVGLVGAAPVGLLPRLAVTDA</sequence>
<organism evidence="1">
    <name type="scientific">uncultured Quadrisphaera sp</name>
    <dbReference type="NCBI Taxonomy" id="904978"/>
    <lineage>
        <taxon>Bacteria</taxon>
        <taxon>Bacillati</taxon>
        <taxon>Actinomycetota</taxon>
        <taxon>Actinomycetes</taxon>
        <taxon>Kineosporiales</taxon>
        <taxon>Kineosporiaceae</taxon>
        <taxon>Quadrisphaera</taxon>
        <taxon>environmental samples</taxon>
    </lineage>
</organism>
<dbReference type="InterPro" id="IPR051199">
    <property type="entry name" value="LPS_LOS_Heptosyltrfase"/>
</dbReference>
<dbReference type="GO" id="GO:0008713">
    <property type="term" value="F:ADP-heptose-lipopolysaccharide heptosyltransferase activity"/>
    <property type="evidence" value="ECO:0007669"/>
    <property type="project" value="TreeGrafter"/>
</dbReference>
<dbReference type="PANTHER" id="PTHR30160">
    <property type="entry name" value="TETRAACYLDISACCHARIDE 4'-KINASE-RELATED"/>
    <property type="match status" value="1"/>
</dbReference>